<proteinExistence type="inferred from homology"/>
<dbReference type="Gene3D" id="1.20.1280.180">
    <property type="match status" value="1"/>
</dbReference>
<organism evidence="11 12">
    <name type="scientific">Caerostris darwini</name>
    <dbReference type="NCBI Taxonomy" id="1538125"/>
    <lineage>
        <taxon>Eukaryota</taxon>
        <taxon>Metazoa</taxon>
        <taxon>Ecdysozoa</taxon>
        <taxon>Arthropoda</taxon>
        <taxon>Chelicerata</taxon>
        <taxon>Arachnida</taxon>
        <taxon>Araneae</taxon>
        <taxon>Araneomorphae</taxon>
        <taxon>Entelegynae</taxon>
        <taxon>Araneoidea</taxon>
        <taxon>Araneidae</taxon>
        <taxon>Caerostris</taxon>
    </lineage>
</organism>
<dbReference type="FunFam" id="1.10.275.20:FF:000001">
    <property type="entry name" value="carnitine O-palmitoyltransferase 2, mitochondrial"/>
    <property type="match status" value="1"/>
</dbReference>
<comment type="similarity">
    <text evidence="2">Belongs to the carnitine/choline acetyltransferase family.</text>
</comment>
<dbReference type="SUPFAM" id="SSF52777">
    <property type="entry name" value="CoA-dependent acyltransferases"/>
    <property type="match status" value="2"/>
</dbReference>
<evidence type="ECO:0000313" key="11">
    <source>
        <dbReference type="EMBL" id="GIY73824.1"/>
    </source>
</evidence>
<keyword evidence="6" id="KW-0443">Lipid metabolism</keyword>
<name>A0AAV4VV50_9ARAC</name>
<sequence>MFNCLKYFHTHLGTNFLYKNGNSFIISKSKFISFRLCSSSLRAKDQFLQRSIVPTNHFQDSLPRLPVPELEKTCERYLTAIKPFMSAEKLQKTQQIVNKFKSEEGKELQEELKALNKRNKHTSYISGPWFDMYLKSRLPLVLNFNPFLAFKDDPKPKYNTQLFRSTNMIISSLRFLKSLRENVLEPEVFHLNPEKSDTASFRKIMRLIPRSFSWYGAYLYKAFPLDMSQFSNLFNSTRIPQFGKDRLQVFPEARHIVVLRKGHFYVFDVLDEDGNIIPPSHIYDLIDHILTDAEAPSSHPISILTTENRDVWANARGQLEKIGNSEQLRLIDSAIFALALDEEELGDDLVKSAHHMLHGPVHNRWFDKSFTLIITKEGKAAINFEHAWGDGVAVLRYFNEVFADSTKNHFVGPKTVPANVDAAHRVKKLDFILDEGIKSAIKKAQENVKQSTDKLRLDVMQHYDLHRDCIKGFKLSPDSVAQLGFQMAFYKLYGKFVATYESCSTSAFKHGRTETVRPLTMATKQCVEEFHKKSRPSNSDLKNLLKECTKVHNQLTKDAAMGQGFDRHLFALRYLAEEKGMKAPALYQDPVYAEANHFIISTSTLFGPAFSGGGFAPVVQDGLGIGYGFLDNFTGCLVSSYSPQRDGTAFVEALHSTYDDIYNVLSKS</sequence>
<evidence type="ECO:0000256" key="7">
    <source>
        <dbReference type="ARBA" id="ARBA00023315"/>
    </source>
</evidence>
<gene>
    <name evidence="11" type="primary">cpt2</name>
    <name evidence="11" type="ORF">CDAR_458581</name>
</gene>
<comment type="catalytic activity">
    <reaction evidence="8">
        <text>4,8-dimethylnonanoyl-CoA + (R)-carnitine = O-4,8-dimethylnonanoyl-(R)-carnitine + CoA</text>
        <dbReference type="Rhea" id="RHEA:44860"/>
        <dbReference type="ChEBI" id="CHEBI:16347"/>
        <dbReference type="ChEBI" id="CHEBI:57287"/>
        <dbReference type="ChEBI" id="CHEBI:77061"/>
        <dbReference type="ChEBI" id="CHEBI:84654"/>
    </reaction>
</comment>
<keyword evidence="7" id="KW-0012">Acyltransferase</keyword>
<dbReference type="PANTHER" id="PTHR22589:SF16">
    <property type="entry name" value="CARNITINE O-PALMITOYLTRANSFERASE 2, MITOCHONDRIAL"/>
    <property type="match status" value="1"/>
</dbReference>
<evidence type="ECO:0000256" key="9">
    <source>
        <dbReference type="PIRSR" id="PIRSR600542-1"/>
    </source>
</evidence>
<dbReference type="InterPro" id="IPR042572">
    <property type="entry name" value="Carn_acyl_trans_N"/>
</dbReference>
<dbReference type="Gene3D" id="1.10.275.20">
    <property type="entry name" value="Choline/Carnitine o-acyltransferase"/>
    <property type="match status" value="1"/>
</dbReference>
<keyword evidence="5" id="KW-0276">Fatty acid metabolism</keyword>
<dbReference type="GO" id="GO:0004095">
    <property type="term" value="F:carnitine O-palmitoyltransferase activity"/>
    <property type="evidence" value="ECO:0007669"/>
    <property type="project" value="TreeGrafter"/>
</dbReference>
<evidence type="ECO:0000256" key="3">
    <source>
        <dbReference type="ARBA" id="ARBA00022448"/>
    </source>
</evidence>
<dbReference type="Gene3D" id="3.30.559.70">
    <property type="entry name" value="Choline/Carnitine o-acyltransferase, domain 2"/>
    <property type="match status" value="1"/>
</dbReference>
<feature type="domain" description="Choline/carnitine acyltransferase" evidence="10">
    <location>
        <begin position="65"/>
        <end position="655"/>
    </location>
</feature>
<dbReference type="GO" id="GO:0005739">
    <property type="term" value="C:mitochondrion"/>
    <property type="evidence" value="ECO:0007669"/>
    <property type="project" value="TreeGrafter"/>
</dbReference>
<dbReference type="PANTHER" id="PTHR22589">
    <property type="entry name" value="CARNITINE O-ACYLTRANSFERASE"/>
    <property type="match status" value="1"/>
</dbReference>
<dbReference type="InterPro" id="IPR023213">
    <property type="entry name" value="CAT-like_dom_sf"/>
</dbReference>
<evidence type="ECO:0000256" key="2">
    <source>
        <dbReference type="ARBA" id="ARBA00005232"/>
    </source>
</evidence>
<dbReference type="InterPro" id="IPR000542">
    <property type="entry name" value="Carn_acyl_trans"/>
</dbReference>
<keyword evidence="4" id="KW-0808">Transferase</keyword>
<evidence type="ECO:0000256" key="1">
    <source>
        <dbReference type="ARBA" id="ARBA00005005"/>
    </source>
</evidence>
<dbReference type="Proteomes" id="UP001054837">
    <property type="component" value="Unassembled WGS sequence"/>
</dbReference>
<evidence type="ECO:0000259" key="10">
    <source>
        <dbReference type="Pfam" id="PF00755"/>
    </source>
</evidence>
<keyword evidence="3" id="KW-0813">Transport</keyword>
<evidence type="ECO:0000256" key="6">
    <source>
        <dbReference type="ARBA" id="ARBA00023098"/>
    </source>
</evidence>
<dbReference type="InterPro" id="IPR039551">
    <property type="entry name" value="Cho/carn_acyl_trans"/>
</dbReference>
<feature type="active site" description="Proton acceptor" evidence="9">
    <location>
        <position position="386"/>
    </location>
</feature>
<dbReference type="AlphaFoldDB" id="A0AAV4VV50"/>
<dbReference type="InterPro" id="IPR042231">
    <property type="entry name" value="Cho/carn_acyl_trans_2"/>
</dbReference>
<reference evidence="11 12" key="1">
    <citation type="submission" date="2021-06" db="EMBL/GenBank/DDBJ databases">
        <title>Caerostris darwini draft genome.</title>
        <authorList>
            <person name="Kono N."/>
            <person name="Arakawa K."/>
        </authorList>
    </citation>
    <scope>NUCLEOTIDE SEQUENCE [LARGE SCALE GENOMIC DNA]</scope>
</reference>
<dbReference type="Pfam" id="PF00755">
    <property type="entry name" value="Carn_acyltransf"/>
    <property type="match status" value="1"/>
</dbReference>
<evidence type="ECO:0000256" key="5">
    <source>
        <dbReference type="ARBA" id="ARBA00022832"/>
    </source>
</evidence>
<comment type="pathway">
    <text evidence="1">Lipid metabolism; fatty acid beta-oxidation.</text>
</comment>
<comment type="caution">
    <text evidence="11">The sequence shown here is derived from an EMBL/GenBank/DDBJ whole genome shotgun (WGS) entry which is preliminary data.</text>
</comment>
<evidence type="ECO:0000256" key="4">
    <source>
        <dbReference type="ARBA" id="ARBA00022679"/>
    </source>
</evidence>
<dbReference type="GO" id="GO:0006635">
    <property type="term" value="P:fatty acid beta-oxidation"/>
    <property type="evidence" value="ECO:0007669"/>
    <property type="project" value="TreeGrafter"/>
</dbReference>
<evidence type="ECO:0000256" key="8">
    <source>
        <dbReference type="ARBA" id="ARBA00048999"/>
    </source>
</evidence>
<accession>A0AAV4VV50</accession>
<dbReference type="Gene3D" id="3.30.559.10">
    <property type="entry name" value="Chloramphenicol acetyltransferase-like domain"/>
    <property type="match status" value="1"/>
</dbReference>
<evidence type="ECO:0000313" key="12">
    <source>
        <dbReference type="Proteomes" id="UP001054837"/>
    </source>
</evidence>
<dbReference type="EMBL" id="BPLQ01013650">
    <property type="protein sequence ID" value="GIY73824.1"/>
    <property type="molecule type" value="Genomic_DNA"/>
</dbReference>
<keyword evidence="12" id="KW-1185">Reference proteome</keyword>
<dbReference type="FunFam" id="1.20.1280.180:FF:000001">
    <property type="entry name" value="Carnitine O-palmitoyltransferase 2, mitochondrial"/>
    <property type="match status" value="1"/>
</dbReference>
<protein>
    <submittedName>
        <fullName evidence="11">Carnitine O-palmitoyltransferase 2, mitochondrial</fullName>
    </submittedName>
</protein>